<dbReference type="STRING" id="349215.A11S_2177"/>
<dbReference type="Pfam" id="PF08032">
    <property type="entry name" value="SpoU_sub_bind"/>
    <property type="match status" value="1"/>
</dbReference>
<dbReference type="Gene3D" id="3.40.1280.10">
    <property type="match status" value="1"/>
</dbReference>
<dbReference type="Proteomes" id="UP000011932">
    <property type="component" value="Chromosome"/>
</dbReference>
<dbReference type="InterPro" id="IPR001537">
    <property type="entry name" value="SpoU_MeTrfase"/>
</dbReference>
<dbReference type="OrthoDB" id="9785673at2"/>
<dbReference type="InterPro" id="IPR004441">
    <property type="entry name" value="rRNA_MeTrfase_TrmH"/>
</dbReference>
<dbReference type="NCBIfam" id="TIGR00186">
    <property type="entry name" value="rRNA_methyl_3"/>
    <property type="match status" value="1"/>
</dbReference>
<keyword evidence="1 5" id="KW-0489">Methyltransferase</keyword>
<reference evidence="5 6" key="1">
    <citation type="journal article" date="2013" name="ISME J.">
        <title>By their genes ye shall know them: genomic signatures of predatory bacteria.</title>
        <authorList>
            <person name="Pasternak Z."/>
            <person name="Pietrokovski S."/>
            <person name="Rotem O."/>
            <person name="Gophna U."/>
            <person name="Lurie-Weinberger M.N."/>
            <person name="Jurkevitch E."/>
        </authorList>
    </citation>
    <scope>NUCLEOTIDE SEQUENCE [LARGE SCALE GENOMIC DNA]</scope>
    <source>
        <strain evidence="5">EPB</strain>
    </source>
</reference>
<dbReference type="SUPFAM" id="SSF75217">
    <property type="entry name" value="alpha/beta knot"/>
    <property type="match status" value="1"/>
</dbReference>
<feature type="domain" description="RNA 2-O ribose methyltransferase substrate binding" evidence="4">
    <location>
        <begin position="266"/>
        <end position="345"/>
    </location>
</feature>
<dbReference type="HOGENOM" id="CLU_543812_0_0_5"/>
<proteinExistence type="predicted"/>
<dbReference type="AlphaFoldDB" id="M4W0N1"/>
<dbReference type="InterPro" id="IPR029028">
    <property type="entry name" value="Alpha/beta_knot_MTases"/>
</dbReference>
<feature type="compositionally biased region" description="Basic and acidic residues" evidence="3">
    <location>
        <begin position="32"/>
        <end position="237"/>
    </location>
</feature>
<evidence type="ECO:0000313" key="6">
    <source>
        <dbReference type="Proteomes" id="UP000011932"/>
    </source>
</evidence>
<dbReference type="PANTHER" id="PTHR46429">
    <property type="entry name" value="23S RRNA (GUANOSINE-2'-O-)-METHYLTRANSFERASE RLMB"/>
    <property type="match status" value="1"/>
</dbReference>
<evidence type="ECO:0000259" key="4">
    <source>
        <dbReference type="SMART" id="SM00967"/>
    </source>
</evidence>
<dbReference type="GO" id="GO:0005829">
    <property type="term" value="C:cytosol"/>
    <property type="evidence" value="ECO:0007669"/>
    <property type="project" value="TreeGrafter"/>
</dbReference>
<dbReference type="InterPro" id="IPR029064">
    <property type="entry name" value="Ribosomal_eL30-like_sf"/>
</dbReference>
<dbReference type="GO" id="GO:0032259">
    <property type="term" value="P:methylation"/>
    <property type="evidence" value="ECO:0007669"/>
    <property type="project" value="UniProtKB-KW"/>
</dbReference>
<dbReference type="Pfam" id="PF00588">
    <property type="entry name" value="SpoU_methylase"/>
    <property type="match status" value="1"/>
</dbReference>
<dbReference type="KEGG" id="man:A11S_2177"/>
<dbReference type="InterPro" id="IPR013123">
    <property type="entry name" value="SpoU_subst-bd"/>
</dbReference>
<evidence type="ECO:0000256" key="2">
    <source>
        <dbReference type="ARBA" id="ARBA00022679"/>
    </source>
</evidence>
<dbReference type="GO" id="GO:0003723">
    <property type="term" value="F:RNA binding"/>
    <property type="evidence" value="ECO:0007669"/>
    <property type="project" value="InterPro"/>
</dbReference>
<evidence type="ECO:0000256" key="1">
    <source>
        <dbReference type="ARBA" id="ARBA00022603"/>
    </source>
</evidence>
<dbReference type="InterPro" id="IPR029026">
    <property type="entry name" value="tRNA_m1G_MTases_N"/>
</dbReference>
<keyword evidence="2 5" id="KW-0808">Transferase</keyword>
<protein>
    <submittedName>
        <fullName evidence="5">RNA 2'-O ribose methyltransferase substrate binding family protein</fullName>
    </submittedName>
</protein>
<dbReference type="RefSeq" id="WP_015468488.1">
    <property type="nucleotide sequence ID" value="NC_020812.1"/>
</dbReference>
<sequence length="505" mass="56276">MAPRQNPPGRGPRAGKGPTDRSTGRSTGGRSGGRDGGRDGFKPRREGGFDKPRREGGFDRPRREGGFDRPRDDRPYGDRPRREGGFDKPRREGGFDKPRREGGFDRPRREGGFDRPRDDRPRSDRPYGDRPRREGGFDKPRREGGFDRPRREGGFDRPRDDRPRSDRPYGDRPRREGGFDKPRREGGFDKPQRDGGFDRPRRESGFDRPRRDGDFERKPRRDDRHEGRAPFKGRGEEVETTDTAIEQPKRDQMRLKAGGRPSHRPSLYGMHAVRAAWLNPNRNIHALYLSEAAMETFAPVLEEAAKAGLNRPEPLAVSKDDMDRLFPPGAVHQGIALACGQLEDVSIEDIIISGQTKARSVVVLLDQVTDPHNVGAILRSASAFGATGVVMQKMHAPELIGVLAKTACGAVDHLAVAYETNLSRTLEKLKEDGYVTIGMDERGEKTIAELDRPDKCVIVLGAEGPGMRRLVRENCDVLVRLPTHEPIASLNVSNAAAVALYAMLA</sequence>
<dbReference type="PANTHER" id="PTHR46429:SF1">
    <property type="entry name" value="23S RRNA (GUANOSINE-2'-O-)-METHYLTRANSFERASE RLMB"/>
    <property type="match status" value="1"/>
</dbReference>
<feature type="compositionally biased region" description="Pro residues" evidence="3">
    <location>
        <begin position="1"/>
        <end position="10"/>
    </location>
</feature>
<gene>
    <name evidence="5" type="ORF">A11S_2177</name>
</gene>
<feature type="region of interest" description="Disordered" evidence="3">
    <location>
        <begin position="1"/>
        <end position="244"/>
    </location>
</feature>
<dbReference type="Gene3D" id="3.30.1330.30">
    <property type="match status" value="1"/>
</dbReference>
<dbReference type="SUPFAM" id="SSF55315">
    <property type="entry name" value="L30e-like"/>
    <property type="match status" value="1"/>
</dbReference>
<evidence type="ECO:0000256" key="3">
    <source>
        <dbReference type="SAM" id="MobiDB-lite"/>
    </source>
</evidence>
<dbReference type="GO" id="GO:0006396">
    <property type="term" value="P:RNA processing"/>
    <property type="evidence" value="ECO:0007669"/>
    <property type="project" value="InterPro"/>
</dbReference>
<dbReference type="CDD" id="cd18103">
    <property type="entry name" value="SpoU-like_RlmB"/>
    <property type="match status" value="1"/>
</dbReference>
<dbReference type="GO" id="GO:0008173">
    <property type="term" value="F:RNA methyltransferase activity"/>
    <property type="evidence" value="ECO:0007669"/>
    <property type="project" value="InterPro"/>
</dbReference>
<evidence type="ECO:0000313" key="5">
    <source>
        <dbReference type="EMBL" id="AGH98974.1"/>
    </source>
</evidence>
<accession>M4W0N1</accession>
<name>M4W0N1_9BACT</name>
<dbReference type="EMBL" id="CP003538">
    <property type="protein sequence ID" value="AGH98974.1"/>
    <property type="molecule type" value="Genomic_DNA"/>
</dbReference>
<organism evidence="5 6">
    <name type="scientific">Micavibrio aeruginosavorus EPB</name>
    <dbReference type="NCBI Taxonomy" id="349215"/>
    <lineage>
        <taxon>Bacteria</taxon>
        <taxon>Pseudomonadati</taxon>
        <taxon>Bdellovibrionota</taxon>
        <taxon>Bdellovibrionia</taxon>
        <taxon>Bdellovibrionales</taxon>
        <taxon>Pseudobdellovibrionaceae</taxon>
        <taxon>Micavibrio</taxon>
    </lineage>
</organism>
<dbReference type="SMART" id="SM00967">
    <property type="entry name" value="SpoU_sub_bind"/>
    <property type="match status" value="1"/>
</dbReference>